<proteinExistence type="predicted"/>
<evidence type="ECO:0000313" key="1">
    <source>
        <dbReference type="EMBL" id="QHU22014.1"/>
    </source>
</evidence>
<dbReference type="EMBL" id="MN740994">
    <property type="protein sequence ID" value="QHU22014.1"/>
    <property type="molecule type" value="Genomic_DNA"/>
</dbReference>
<organism evidence="1">
    <name type="scientific">viral metagenome</name>
    <dbReference type="NCBI Taxonomy" id="1070528"/>
    <lineage>
        <taxon>unclassified sequences</taxon>
        <taxon>metagenomes</taxon>
        <taxon>organismal metagenomes</taxon>
    </lineage>
</organism>
<dbReference type="AlphaFoldDB" id="A0A6C0KZR0"/>
<sequence>MEHLRVYEAPYQKVRLGKDNDGGYIICDIDSNYDILLAGGIGKDISFENELLEKYNELRGVAFDGTTTNCPRRTQNRLHFIKKNIGAVESASVSN</sequence>
<reference evidence="1" key="1">
    <citation type="journal article" date="2020" name="Nature">
        <title>Giant virus diversity and host interactions through global metagenomics.</title>
        <authorList>
            <person name="Schulz F."/>
            <person name="Roux S."/>
            <person name="Paez-Espino D."/>
            <person name="Jungbluth S."/>
            <person name="Walsh D.A."/>
            <person name="Denef V.J."/>
            <person name="McMahon K.D."/>
            <person name="Konstantinidis K.T."/>
            <person name="Eloe-Fadrosh E.A."/>
            <person name="Kyrpides N.C."/>
            <person name="Woyke T."/>
        </authorList>
    </citation>
    <scope>NUCLEOTIDE SEQUENCE</scope>
    <source>
        <strain evidence="1">GVMAG-S-3300013286-35</strain>
    </source>
</reference>
<accession>A0A6C0KZR0</accession>
<name>A0A6C0KZR0_9ZZZZ</name>
<protein>
    <submittedName>
        <fullName evidence="1">Uncharacterized protein</fullName>
    </submittedName>
</protein>